<feature type="compositionally biased region" description="Basic and acidic residues" evidence="1">
    <location>
        <begin position="85"/>
        <end position="95"/>
    </location>
</feature>
<dbReference type="AlphaFoldDB" id="A0A0D1YEF3"/>
<dbReference type="OrthoDB" id="4161306at2759"/>
<evidence type="ECO:0000256" key="1">
    <source>
        <dbReference type="SAM" id="MobiDB-lite"/>
    </source>
</evidence>
<organism evidence="2 3">
    <name type="scientific">Exophiala sideris</name>
    <dbReference type="NCBI Taxonomy" id="1016849"/>
    <lineage>
        <taxon>Eukaryota</taxon>
        <taxon>Fungi</taxon>
        <taxon>Dikarya</taxon>
        <taxon>Ascomycota</taxon>
        <taxon>Pezizomycotina</taxon>
        <taxon>Eurotiomycetes</taxon>
        <taxon>Chaetothyriomycetidae</taxon>
        <taxon>Chaetothyriales</taxon>
        <taxon>Herpotrichiellaceae</taxon>
        <taxon>Exophiala</taxon>
    </lineage>
</organism>
<feature type="region of interest" description="Disordered" evidence="1">
    <location>
        <begin position="189"/>
        <end position="218"/>
    </location>
</feature>
<name>A0A0D1YEF3_9EURO</name>
<gene>
    <name evidence="2" type="ORF">PV11_06746</name>
</gene>
<dbReference type="STRING" id="1016849.A0A0D1YEF3"/>
<dbReference type="Proteomes" id="UP000053599">
    <property type="component" value="Unassembled WGS sequence"/>
</dbReference>
<reference evidence="2 3" key="1">
    <citation type="submission" date="2015-01" db="EMBL/GenBank/DDBJ databases">
        <title>The Genome Sequence of Exophiala sideris CBS121828.</title>
        <authorList>
            <consortium name="The Broad Institute Genomics Platform"/>
            <person name="Cuomo C."/>
            <person name="de Hoog S."/>
            <person name="Gorbushina A."/>
            <person name="Stielow B."/>
            <person name="Teixiera M."/>
            <person name="Abouelleil A."/>
            <person name="Chapman S.B."/>
            <person name="Priest M."/>
            <person name="Young S.K."/>
            <person name="Wortman J."/>
            <person name="Nusbaum C."/>
            <person name="Birren B."/>
        </authorList>
    </citation>
    <scope>NUCLEOTIDE SEQUENCE [LARGE SCALE GENOMIC DNA]</scope>
    <source>
        <strain evidence="2 3">CBS 121828</strain>
    </source>
</reference>
<protein>
    <submittedName>
        <fullName evidence="2">Uncharacterized protein</fullName>
    </submittedName>
</protein>
<dbReference type="HOGENOM" id="CLU_903249_0_0_1"/>
<feature type="compositionally biased region" description="Polar residues" evidence="1">
    <location>
        <begin position="197"/>
        <end position="218"/>
    </location>
</feature>
<feature type="region of interest" description="Disordered" evidence="1">
    <location>
        <begin position="81"/>
        <end position="148"/>
    </location>
</feature>
<dbReference type="EMBL" id="KN846953">
    <property type="protein sequence ID" value="KIV79169.1"/>
    <property type="molecule type" value="Genomic_DNA"/>
</dbReference>
<proteinExistence type="predicted"/>
<evidence type="ECO:0000313" key="2">
    <source>
        <dbReference type="EMBL" id="KIV79169.1"/>
    </source>
</evidence>
<accession>A0A0D1YEF3</accession>
<evidence type="ECO:0000313" key="3">
    <source>
        <dbReference type="Proteomes" id="UP000053599"/>
    </source>
</evidence>
<feature type="compositionally biased region" description="Polar residues" evidence="1">
    <location>
        <begin position="110"/>
        <end position="142"/>
    </location>
</feature>
<sequence length="308" mass="33598">MIIENPPVCSRCRSDPASIPKLEQHVKAPPAEAESINVPRDLLDGAGSVVSITRPLDPEANTIGIAKDRSRWIPPWMRLLPSRRTSTDHDPEQSRLRRHSTVPARIARTVPSTQFSSRPGVNDNTRGSLSQTLAGKQGATSLHDSHSDEPETIADAVDLLNTSPSESIDEEVPPGIFLRRTSLSLKRRYPLRKRSTAESNGGSPSGSYTPKDMSPTNTSLVRELSGFFSHRADKGKPVLPGRVRGTGTWPKVKLGVDGKEIASRAARKCDRCGVAMPDIPPRTFPLSRTHQRRCQICKAESATPGAWA</sequence>